<accession>A0A8J6PN32</accession>
<keyword evidence="3" id="KW-0732">Signal</keyword>
<keyword evidence="5" id="KW-0998">Cell outer membrane</keyword>
<protein>
    <submittedName>
        <fullName evidence="7">BamA/TamA family outer membrane protein</fullName>
    </submittedName>
</protein>
<evidence type="ECO:0000256" key="2">
    <source>
        <dbReference type="ARBA" id="ARBA00022692"/>
    </source>
</evidence>
<evidence type="ECO:0000313" key="8">
    <source>
        <dbReference type="Proteomes" id="UP000652681"/>
    </source>
</evidence>
<dbReference type="EMBL" id="JACVEL010000001">
    <property type="protein sequence ID" value="MBC9811253.1"/>
    <property type="molecule type" value="Genomic_DNA"/>
</dbReference>
<feature type="domain" description="Bacterial surface antigen (D15)" evidence="6">
    <location>
        <begin position="613"/>
        <end position="849"/>
    </location>
</feature>
<dbReference type="PANTHER" id="PTHR12815">
    <property type="entry name" value="SORTING AND ASSEMBLY MACHINERY SAMM50 PROTEIN FAMILY MEMBER"/>
    <property type="match status" value="1"/>
</dbReference>
<evidence type="ECO:0000256" key="5">
    <source>
        <dbReference type="ARBA" id="ARBA00023237"/>
    </source>
</evidence>
<reference evidence="7" key="1">
    <citation type="submission" date="2020-09" db="EMBL/GenBank/DDBJ databases">
        <title>Taishania pollutisoli gen. nov., sp. nov., Isolated from Tetrabromobisphenol A-Contaminated Soil.</title>
        <authorList>
            <person name="Chen Q."/>
        </authorList>
    </citation>
    <scope>NUCLEOTIDE SEQUENCE</scope>
    <source>
        <strain evidence="7">CZZ-1</strain>
    </source>
</reference>
<name>A0A8J6PN32_9FLAO</name>
<comment type="caution">
    <text evidence="7">The sequence shown here is derived from an EMBL/GenBank/DDBJ whole genome shotgun (WGS) entry which is preliminary data.</text>
</comment>
<dbReference type="RefSeq" id="WP_163490447.1">
    <property type="nucleotide sequence ID" value="NZ_JACVEL010000001.1"/>
</dbReference>
<gene>
    <name evidence="7" type="ORF">H9Y05_02080</name>
</gene>
<sequence length="886" mass="102746">MTIVTLLIGCKQTKYVPEGKYLLKKNTIEVDKSELNDDDLAGVIRQQPNYKTLGMKIKLAAYNAIDSAKVAEKRIRKNEQLKVKNQKIRSKEKRINEKRIARARRKGKEWYTKRVLPVKDTVDPKMFFREWLKYKFGEPPVIYDTIYFDKSIEQLNVYLKKKGYYYGSVNGEVVYKNNKKAIAKYYVHPGKRYYIDSVYLTGPNSSIKNSYEKFIQKGKVESLLKKPFDTDLLNDHRNTVAGLMRDEAYFGFSYSSIDYVADTAKGDYKVTLGIRFAERMIQSPDYADSVITIPYRTFLVKDVHFHILDTLTMKGSFKERLKELSLPMMTDGNLTTIDTLVFKDVYFNKNEKKKRGIPKDLDTLNIQRIANFYYNERMFVRPGIIELQNYLENENYYKEYYLERSYTRLLQLDIFSVVKPKLVEIPDSNKVEVHYYLVPSEKQHFSFEPKATNSNGFLGVSASLNYSNRNLFRGAEKLTFSLSGGFESQPAIFDESVNGEKVKKSGRSFNTFELEPGVKLDLPGLLPLRRAVYMAKRQRARTILTASFNYQNREDFDRRSFQFGYLWRFYGAETQIFQIGLPTSSVIKYVLFNPKGNFQDKLNQLNDMFLRNTYSDQFIWQDWKITYEYNTTEKKNKKSNANIYFKTSFDPAGNFLSLFKKYQDTNSIGQRTIFGLGYSQFLRLDNEIIYAQPIGKKHSLNMRFLAGVGMPYGNTTTSLPYDYGFFGGGANDNRGWRSRTLGPGVYKYYLDQNRTVTQIGDIRIAGFAEFRFSMGGIFKAAIFSDIGNIWTWNEDVNRPGSQFSKDWYKQLAVSGGIGLRIDLDFFVVRLDLGIPLSNPSLPKGSQWIFQSRDAFHQELENTPGLDMSTVPKPFIPVLHFGIGYPF</sequence>
<keyword evidence="8" id="KW-1185">Reference proteome</keyword>
<dbReference type="InterPro" id="IPR039910">
    <property type="entry name" value="D15-like"/>
</dbReference>
<evidence type="ECO:0000313" key="7">
    <source>
        <dbReference type="EMBL" id="MBC9811253.1"/>
    </source>
</evidence>
<dbReference type="Gene3D" id="2.40.160.50">
    <property type="entry name" value="membrane protein fhac: a member of the omp85/tpsb transporter family"/>
    <property type="match status" value="1"/>
</dbReference>
<evidence type="ECO:0000256" key="4">
    <source>
        <dbReference type="ARBA" id="ARBA00023136"/>
    </source>
</evidence>
<comment type="subcellular location">
    <subcellularLocation>
        <location evidence="1">Membrane</location>
    </subcellularLocation>
</comment>
<dbReference type="PANTHER" id="PTHR12815:SF47">
    <property type="entry name" value="TRANSLOCATION AND ASSEMBLY MODULE SUBUNIT TAMA"/>
    <property type="match status" value="1"/>
</dbReference>
<organism evidence="7 8">
    <name type="scientific">Taishania pollutisoli</name>
    <dbReference type="NCBI Taxonomy" id="2766479"/>
    <lineage>
        <taxon>Bacteria</taxon>
        <taxon>Pseudomonadati</taxon>
        <taxon>Bacteroidota</taxon>
        <taxon>Flavobacteriia</taxon>
        <taxon>Flavobacteriales</taxon>
        <taxon>Crocinitomicaceae</taxon>
        <taxon>Taishania</taxon>
    </lineage>
</organism>
<evidence type="ECO:0000256" key="1">
    <source>
        <dbReference type="ARBA" id="ARBA00004370"/>
    </source>
</evidence>
<dbReference type="AlphaFoldDB" id="A0A8J6PN32"/>
<dbReference type="Proteomes" id="UP000652681">
    <property type="component" value="Unassembled WGS sequence"/>
</dbReference>
<proteinExistence type="predicted"/>
<keyword evidence="4" id="KW-0472">Membrane</keyword>
<dbReference type="InterPro" id="IPR000184">
    <property type="entry name" value="Bac_surfAg_D15"/>
</dbReference>
<evidence type="ECO:0000259" key="6">
    <source>
        <dbReference type="Pfam" id="PF01103"/>
    </source>
</evidence>
<dbReference type="Pfam" id="PF01103">
    <property type="entry name" value="Omp85"/>
    <property type="match status" value="1"/>
</dbReference>
<evidence type="ECO:0000256" key="3">
    <source>
        <dbReference type="ARBA" id="ARBA00022729"/>
    </source>
</evidence>
<dbReference type="GO" id="GO:0019867">
    <property type="term" value="C:outer membrane"/>
    <property type="evidence" value="ECO:0007669"/>
    <property type="project" value="InterPro"/>
</dbReference>
<keyword evidence="2" id="KW-0812">Transmembrane</keyword>